<evidence type="ECO:0000313" key="3">
    <source>
        <dbReference type="EMBL" id="GAP33431.1"/>
    </source>
</evidence>
<feature type="transmembrane region" description="Helical" evidence="1">
    <location>
        <begin position="175"/>
        <end position="197"/>
    </location>
</feature>
<keyword evidence="1" id="KW-0472">Membrane</keyword>
<dbReference type="RefSeq" id="WP_033091701.1">
    <property type="nucleotide sequence ID" value="NZ_AP017900.1"/>
</dbReference>
<protein>
    <submittedName>
        <fullName evidence="3">Membrane protein</fullName>
    </submittedName>
    <submittedName>
        <fullName evidence="2">Oxalate decarboxylase</fullName>
        <ecNumber evidence="2">4.1.1.2</ecNumber>
    </submittedName>
</protein>
<organism evidence="2 5">
    <name type="scientific">Nocardia seriolae</name>
    <dbReference type="NCBI Taxonomy" id="37332"/>
    <lineage>
        <taxon>Bacteria</taxon>
        <taxon>Bacillati</taxon>
        <taxon>Actinomycetota</taxon>
        <taxon>Actinomycetes</taxon>
        <taxon>Mycobacteriales</taxon>
        <taxon>Nocardiaceae</taxon>
        <taxon>Nocardia</taxon>
    </lineage>
</organism>
<name>A0A0B8NNF7_9NOCA</name>
<feature type="transmembrane region" description="Helical" evidence="1">
    <location>
        <begin position="21"/>
        <end position="43"/>
    </location>
</feature>
<accession>A0A0B8NNF7</accession>
<reference evidence="2 5" key="3">
    <citation type="submission" date="2016-10" db="EMBL/GenBank/DDBJ databases">
        <title>Genome sequence of Nocardia seriolae strain EM150506, isolated from Anguila japonica.</title>
        <authorList>
            <person name="Han H.-J."/>
        </authorList>
    </citation>
    <scope>NUCLEOTIDE SEQUENCE [LARGE SCALE GENOMIC DNA]</scope>
    <source>
        <strain evidence="2 5">EM150506</strain>
    </source>
</reference>
<dbReference type="GeneID" id="93376739"/>
<dbReference type="KEGG" id="nsr:NS506_06250"/>
<dbReference type="EMBL" id="CP017839">
    <property type="protein sequence ID" value="APB00286.1"/>
    <property type="molecule type" value="Genomic_DNA"/>
</dbReference>
<feature type="transmembrane region" description="Helical" evidence="1">
    <location>
        <begin position="203"/>
        <end position="220"/>
    </location>
</feature>
<dbReference type="Pfam" id="PF06912">
    <property type="entry name" value="DUF1275"/>
    <property type="match status" value="1"/>
</dbReference>
<dbReference type="PANTHER" id="PTHR37314:SF4">
    <property type="entry name" value="UPF0700 TRANSMEMBRANE PROTEIN YOAK"/>
    <property type="match status" value="1"/>
</dbReference>
<keyword evidence="4" id="KW-1185">Reference proteome</keyword>
<sequence>MPSTDSNRPAHFWNLETRLASALSILAGFVGAAVYVHSIGYFVTFMTGNTERAIVANFTGDRTLALGAALIIGCFLLGVFVASVCRRRFWRDHPHGSTALATAALIVAAAVDLALAKHDIGLTPVLFVAFAMGALNTSFVKNGEVSIPISYVTGTLVKLAQGVERHVAGGTARDWAGYAVQYVSFLLGALVGGMVSLVVTGKYMLTVAAAGSTLVAAYTWRADPRWRRTAA</sequence>
<evidence type="ECO:0000256" key="1">
    <source>
        <dbReference type="SAM" id="Phobius"/>
    </source>
</evidence>
<evidence type="ECO:0000313" key="4">
    <source>
        <dbReference type="Proteomes" id="UP000037179"/>
    </source>
</evidence>
<dbReference type="OrthoDB" id="3544269at2"/>
<dbReference type="PANTHER" id="PTHR37314">
    <property type="entry name" value="SLR0142 PROTEIN"/>
    <property type="match status" value="1"/>
</dbReference>
<reference evidence="4" key="1">
    <citation type="submission" date="2015-07" db="EMBL/GenBank/DDBJ databases">
        <title>Nocardia seriolae U-1 whole genome shotgun sequence.</title>
        <authorList>
            <person name="Imajoh M."/>
            <person name="Fukumoto Y."/>
            <person name="Sukeda M."/>
            <person name="Yamane J."/>
            <person name="Yamasaki K."/>
            <person name="Shimizu M."/>
            <person name="Ohnishi K."/>
            <person name="Oshima S."/>
        </authorList>
    </citation>
    <scope>NUCLEOTIDE SEQUENCE [LARGE SCALE GENOMIC DNA]</scope>
    <source>
        <strain evidence="4">U-1</strain>
    </source>
</reference>
<gene>
    <name evidence="2" type="ORF">NS506_06250</name>
    <name evidence="3" type="ORF">NSK11_contig00266-0003</name>
</gene>
<keyword evidence="2" id="KW-0456">Lyase</keyword>
<reference evidence="3 4" key="2">
    <citation type="journal article" date="2016" name="Genome Announc.">
        <title>Draft Genome Sequence of Erythromycin- and Oxytetracycline-Sensitive Nocardia seriolae Strain U-1 (NBRC 110359).</title>
        <authorList>
            <person name="Imajoh M."/>
            <person name="Sukeda M."/>
            <person name="Shimizu M."/>
            <person name="Yamane J."/>
            <person name="Ohnishi K."/>
            <person name="Oshima S."/>
        </authorList>
    </citation>
    <scope>NUCLEOTIDE SEQUENCE [LARGE SCALE GENOMIC DNA]</scope>
    <source>
        <strain evidence="3 4">U-1</strain>
    </source>
</reference>
<evidence type="ECO:0000313" key="5">
    <source>
        <dbReference type="Proteomes" id="UP000180166"/>
    </source>
</evidence>
<dbReference type="Proteomes" id="UP000180166">
    <property type="component" value="Chromosome"/>
</dbReference>
<feature type="transmembrane region" description="Helical" evidence="1">
    <location>
        <begin position="63"/>
        <end position="85"/>
    </location>
</feature>
<dbReference type="EC" id="4.1.1.2" evidence="2"/>
<evidence type="ECO:0000313" key="2">
    <source>
        <dbReference type="EMBL" id="APB00286.1"/>
    </source>
</evidence>
<proteinExistence type="predicted"/>
<dbReference type="EMBL" id="BBYQ01000266">
    <property type="protein sequence ID" value="GAP33431.1"/>
    <property type="molecule type" value="Genomic_DNA"/>
</dbReference>
<dbReference type="InterPro" id="IPR010699">
    <property type="entry name" value="DUF1275"/>
</dbReference>
<keyword evidence="1" id="KW-0812">Transmembrane</keyword>
<feature type="transmembrane region" description="Helical" evidence="1">
    <location>
        <begin position="122"/>
        <end position="140"/>
    </location>
</feature>
<feature type="transmembrane region" description="Helical" evidence="1">
    <location>
        <begin position="97"/>
        <end position="116"/>
    </location>
</feature>
<dbReference type="Proteomes" id="UP000037179">
    <property type="component" value="Unassembled WGS sequence"/>
</dbReference>
<keyword evidence="1" id="KW-1133">Transmembrane helix</keyword>
<dbReference type="AlphaFoldDB" id="A0A0B8NNF7"/>
<dbReference type="GO" id="GO:0046564">
    <property type="term" value="F:oxalate decarboxylase activity"/>
    <property type="evidence" value="ECO:0007669"/>
    <property type="project" value="UniProtKB-EC"/>
</dbReference>